<protein>
    <submittedName>
        <fullName evidence="1">Uncharacterized protein</fullName>
    </submittedName>
</protein>
<evidence type="ECO:0000313" key="2">
    <source>
        <dbReference type="Proteomes" id="UP001054837"/>
    </source>
</evidence>
<reference evidence="1 2" key="1">
    <citation type="submission" date="2021-06" db="EMBL/GenBank/DDBJ databases">
        <title>Caerostris darwini draft genome.</title>
        <authorList>
            <person name="Kono N."/>
            <person name="Arakawa K."/>
        </authorList>
    </citation>
    <scope>NUCLEOTIDE SEQUENCE [LARGE SCALE GENOMIC DNA]</scope>
</reference>
<dbReference type="EMBL" id="BPLQ01013371">
    <property type="protein sequence ID" value="GIY71680.1"/>
    <property type="molecule type" value="Genomic_DNA"/>
</dbReference>
<dbReference type="AlphaFoldDB" id="A0AAV4VMU6"/>
<sequence length="94" mass="10643">MQSAPPPPDCPSEWCDAQTLGVLIATGAFKQIIYKRGHRVCVRGMNHSQERSVLPVWWGGCQKERFVFGRTSIGMHESFARNEFCWPNKTAECS</sequence>
<dbReference type="Proteomes" id="UP001054837">
    <property type="component" value="Unassembled WGS sequence"/>
</dbReference>
<name>A0AAV4VMU6_9ARAC</name>
<keyword evidence="2" id="KW-1185">Reference proteome</keyword>
<evidence type="ECO:0000313" key="1">
    <source>
        <dbReference type="EMBL" id="GIY71680.1"/>
    </source>
</evidence>
<gene>
    <name evidence="1" type="ORF">CDAR_259731</name>
</gene>
<comment type="caution">
    <text evidence="1">The sequence shown here is derived from an EMBL/GenBank/DDBJ whole genome shotgun (WGS) entry which is preliminary data.</text>
</comment>
<accession>A0AAV4VMU6</accession>
<organism evidence="1 2">
    <name type="scientific">Caerostris darwini</name>
    <dbReference type="NCBI Taxonomy" id="1538125"/>
    <lineage>
        <taxon>Eukaryota</taxon>
        <taxon>Metazoa</taxon>
        <taxon>Ecdysozoa</taxon>
        <taxon>Arthropoda</taxon>
        <taxon>Chelicerata</taxon>
        <taxon>Arachnida</taxon>
        <taxon>Araneae</taxon>
        <taxon>Araneomorphae</taxon>
        <taxon>Entelegynae</taxon>
        <taxon>Araneoidea</taxon>
        <taxon>Araneidae</taxon>
        <taxon>Caerostris</taxon>
    </lineage>
</organism>
<proteinExistence type="predicted"/>